<comment type="caution">
    <text evidence="2">The sequence shown here is derived from an EMBL/GenBank/DDBJ whole genome shotgun (WGS) entry which is preliminary data.</text>
</comment>
<dbReference type="InterPro" id="IPR015168">
    <property type="entry name" value="SsuA/THI5"/>
</dbReference>
<dbReference type="PANTHER" id="PTHR31528">
    <property type="entry name" value="4-AMINO-5-HYDROXYMETHYL-2-METHYLPYRIMIDINE PHOSPHATE SYNTHASE THI11-RELATED"/>
    <property type="match status" value="1"/>
</dbReference>
<feature type="domain" description="SsuA/THI5-like" evidence="1">
    <location>
        <begin position="46"/>
        <end position="249"/>
    </location>
</feature>
<keyword evidence="3" id="KW-1185">Reference proteome</keyword>
<protein>
    <submittedName>
        <fullName evidence="2">NitT/TauT family transport system substrate-binding protein</fullName>
    </submittedName>
</protein>
<dbReference type="Pfam" id="PF09084">
    <property type="entry name" value="NMT1"/>
    <property type="match status" value="1"/>
</dbReference>
<gene>
    <name evidence="2" type="ORF">EDD75_1935</name>
</gene>
<dbReference type="SUPFAM" id="SSF53850">
    <property type="entry name" value="Periplasmic binding protein-like II"/>
    <property type="match status" value="1"/>
</dbReference>
<name>A0A3N5AE30_9THEO</name>
<evidence type="ECO:0000313" key="2">
    <source>
        <dbReference type="EMBL" id="RPF42823.1"/>
    </source>
</evidence>
<evidence type="ECO:0000313" key="3">
    <source>
        <dbReference type="Proteomes" id="UP000282654"/>
    </source>
</evidence>
<proteinExistence type="predicted"/>
<organism evidence="2 3">
    <name type="scientific">Thermodesulfitimonas autotrophica</name>
    <dbReference type="NCBI Taxonomy" id="1894989"/>
    <lineage>
        <taxon>Bacteria</taxon>
        <taxon>Bacillati</taxon>
        <taxon>Bacillota</taxon>
        <taxon>Clostridia</taxon>
        <taxon>Thermoanaerobacterales</taxon>
        <taxon>Thermoanaerobacteraceae</taxon>
        <taxon>Thermodesulfitimonas</taxon>
    </lineage>
</organism>
<sequence length="329" mass="35811">MRAPARVCLLLLLAAAVALFLFALLKRERPPERPVFFIAVSQPQVELIPLYLAAARGTFAAAGIEVRFTNAGAGRPLPRGAVLRVRGLEEVIYRAIAGQHEKAVLALTQQADAVLLGRRPPFSWSGLKQKTIISPEPTSATTALVETLLRRNGVYPHREAVLLMNLPPPLRIPAFLAGVGDYLVAPEPAATLLWQQKRAFFAAPLQLSRPLCLTVVAAPEEWALPNRAALAAFQRAAAAGAAYLYAHPAAEIAWLVAPYFPHLSLPTLEKVIARGQRTRLWYVTANPGPDRLNSLQELLQQAGELPAPLPYETIFLGPTPSRKQPRPGQ</sequence>
<reference evidence="2 3" key="1">
    <citation type="submission" date="2018-11" db="EMBL/GenBank/DDBJ databases">
        <title>Genomic Encyclopedia of Type Strains, Phase IV (KMG-IV): sequencing the most valuable type-strain genomes for metagenomic binning, comparative biology and taxonomic classification.</title>
        <authorList>
            <person name="Goeker M."/>
        </authorList>
    </citation>
    <scope>NUCLEOTIDE SEQUENCE [LARGE SCALE GENOMIC DNA]</scope>
    <source>
        <strain evidence="2 3">DSM 102936</strain>
    </source>
</reference>
<dbReference type="AlphaFoldDB" id="A0A3N5AE30"/>
<dbReference type="Gene3D" id="3.40.190.10">
    <property type="entry name" value="Periplasmic binding protein-like II"/>
    <property type="match status" value="2"/>
</dbReference>
<dbReference type="GO" id="GO:0009228">
    <property type="term" value="P:thiamine biosynthetic process"/>
    <property type="evidence" value="ECO:0007669"/>
    <property type="project" value="InterPro"/>
</dbReference>
<dbReference type="PANTHER" id="PTHR31528:SF15">
    <property type="entry name" value="RIBOFLAVIN-BINDING PROTEIN RIBY"/>
    <property type="match status" value="1"/>
</dbReference>
<accession>A0A3N5AE30</accession>
<evidence type="ECO:0000259" key="1">
    <source>
        <dbReference type="Pfam" id="PF09084"/>
    </source>
</evidence>
<dbReference type="RefSeq" id="WP_170157792.1">
    <property type="nucleotide sequence ID" value="NZ_RKRE01000003.1"/>
</dbReference>
<dbReference type="InterPro" id="IPR027939">
    <property type="entry name" value="NMT1/THI5"/>
</dbReference>
<dbReference type="Proteomes" id="UP000282654">
    <property type="component" value="Unassembled WGS sequence"/>
</dbReference>
<dbReference type="EMBL" id="RKRE01000003">
    <property type="protein sequence ID" value="RPF42823.1"/>
    <property type="molecule type" value="Genomic_DNA"/>
</dbReference>